<dbReference type="PANTHER" id="PTHR38787">
    <property type="entry name" value="REGULATORY P DOMAIN-CONTAINING PROTEIN"/>
    <property type="match status" value="1"/>
</dbReference>
<evidence type="ECO:0000256" key="1">
    <source>
        <dbReference type="SAM" id="MobiDB-lite"/>
    </source>
</evidence>
<accession>A0A259TWC9</accession>
<dbReference type="PANTHER" id="PTHR38787:SF3">
    <property type="entry name" value="REGULATORY P DOMAIN-CONTAINING PROTEIN"/>
    <property type="match status" value="1"/>
</dbReference>
<dbReference type="NCBIfam" id="TIGR04312">
    <property type="entry name" value="choice_anch_B"/>
    <property type="match status" value="1"/>
</dbReference>
<dbReference type="PROSITE" id="PS51257">
    <property type="entry name" value="PROKAR_LIPOPROTEIN"/>
    <property type="match status" value="1"/>
</dbReference>
<protein>
    <recommendedName>
        <fullName evidence="5">Choice-of-anchor B family protein</fullName>
    </recommendedName>
</protein>
<keyword evidence="2" id="KW-0732">Signal</keyword>
<dbReference type="GO" id="GO:0005576">
    <property type="term" value="C:extracellular region"/>
    <property type="evidence" value="ECO:0007669"/>
    <property type="project" value="TreeGrafter"/>
</dbReference>
<sequence>MSTPRLPSYMRKILLSSLLTVGLFGCSGTRDMGDMTPPPPPAPTAPTQASYEPMAECDNGKAGEYDCGSVDLVSHISVEEMGSGRGNDIWGWTDSETGIEYALVGMDDGTVFVSLENPASPLNLGKMPTTTEASVWRDLKTYADHVFVGSEAPGHGMQIFDLTRLRGLSADPARTFEPDALYEGFGSSHNIVMDEESGFVYGVGAVSNGVGTTLPASCGPKGFHAVDVRDPQNPKFSTCFSDAERDVAPRSGPGYTHDAQCLVYDGPDADYTGKQLCFAANEDVVTIFDVSDKSNVTIISMANYPRHAYSHQGWLTEDQRYFLLNDELDEISGNSPTQRTLVFDFEDLDNPSFAYEWDSGLTVIDHNNYILGDFSYQSNYKAGLRIIDVSKVAEGTLTEAAFFDTFPQGQDVQFGGQWSNFPYFDSGLVIANDSQNGLFVLKPNLDGPSL</sequence>
<dbReference type="EMBL" id="MQWB01000001">
    <property type="protein sequence ID" value="OZC01927.1"/>
    <property type="molecule type" value="Genomic_DNA"/>
</dbReference>
<reference evidence="3 4" key="1">
    <citation type="submission" date="2016-11" db="EMBL/GenBank/DDBJ databases">
        <title>Study of marine rhodopsin-containing bacteria.</title>
        <authorList>
            <person name="Yoshizawa S."/>
            <person name="Kumagai Y."/>
            <person name="Kogure K."/>
        </authorList>
    </citation>
    <scope>NUCLEOTIDE SEQUENCE [LARGE SCALE GENOMIC DNA]</scope>
    <source>
        <strain evidence="3 4">SG-29</strain>
    </source>
</reference>
<feature type="region of interest" description="Disordered" evidence="1">
    <location>
        <begin position="30"/>
        <end position="51"/>
    </location>
</feature>
<dbReference type="OrthoDB" id="9815940at2"/>
<evidence type="ECO:0008006" key="5">
    <source>
        <dbReference type="Google" id="ProtNLM"/>
    </source>
</evidence>
<dbReference type="InterPro" id="IPR027589">
    <property type="entry name" value="Choice_anch_B"/>
</dbReference>
<proteinExistence type="predicted"/>
<organism evidence="3 4">
    <name type="scientific">Rubricoccus marinus</name>
    <dbReference type="NCBI Taxonomy" id="716817"/>
    <lineage>
        <taxon>Bacteria</taxon>
        <taxon>Pseudomonadati</taxon>
        <taxon>Rhodothermota</taxon>
        <taxon>Rhodothermia</taxon>
        <taxon>Rhodothermales</taxon>
        <taxon>Rubricoccaceae</taxon>
        <taxon>Rubricoccus</taxon>
    </lineage>
</organism>
<evidence type="ECO:0000313" key="4">
    <source>
        <dbReference type="Proteomes" id="UP000216446"/>
    </source>
</evidence>
<evidence type="ECO:0000256" key="2">
    <source>
        <dbReference type="SAM" id="SignalP"/>
    </source>
</evidence>
<comment type="caution">
    <text evidence="3">The sequence shown here is derived from an EMBL/GenBank/DDBJ whole genome shotgun (WGS) entry which is preliminary data.</text>
</comment>
<dbReference type="Proteomes" id="UP000216446">
    <property type="component" value="Unassembled WGS sequence"/>
</dbReference>
<evidence type="ECO:0000313" key="3">
    <source>
        <dbReference type="EMBL" id="OZC01927.1"/>
    </source>
</evidence>
<dbReference type="InParanoid" id="A0A259TWC9"/>
<feature type="chain" id="PRO_5013034322" description="Choice-of-anchor B family protein" evidence="2">
    <location>
        <begin position="33"/>
        <end position="450"/>
    </location>
</feature>
<dbReference type="AlphaFoldDB" id="A0A259TWC9"/>
<name>A0A259TWC9_9BACT</name>
<keyword evidence="4" id="KW-1185">Reference proteome</keyword>
<gene>
    <name evidence="3" type="ORF">BSZ36_02345</name>
</gene>
<feature type="signal peptide" evidence="2">
    <location>
        <begin position="1"/>
        <end position="32"/>
    </location>
</feature>